<dbReference type="RefSeq" id="WP_114087499.1">
    <property type="nucleotide sequence ID" value="NZ_JPWH01000003.1"/>
</dbReference>
<dbReference type="EMBL" id="JPWH01000003">
    <property type="protein sequence ID" value="RCK52632.1"/>
    <property type="molecule type" value="Genomic_DNA"/>
</dbReference>
<organism evidence="2 3">
    <name type="scientific">Thalassospira profundimaris</name>
    <dbReference type="NCBI Taxonomy" id="502049"/>
    <lineage>
        <taxon>Bacteria</taxon>
        <taxon>Pseudomonadati</taxon>
        <taxon>Pseudomonadota</taxon>
        <taxon>Alphaproteobacteria</taxon>
        <taxon>Rhodospirillales</taxon>
        <taxon>Thalassospiraceae</taxon>
        <taxon>Thalassospira</taxon>
    </lineage>
</organism>
<name>A0A367XIT9_9PROT</name>
<reference evidence="2 3" key="1">
    <citation type="submission" date="2014-07" db="EMBL/GenBank/DDBJ databases">
        <title>Draft genome sequence of Thalassospira profundimaris S25-3-2.</title>
        <authorList>
            <person name="Lai Q."/>
            <person name="Shao Z."/>
        </authorList>
    </citation>
    <scope>NUCLEOTIDE SEQUENCE [LARGE SCALE GENOMIC DNA]</scope>
    <source>
        <strain evidence="2 3">S25-3-2</strain>
    </source>
</reference>
<dbReference type="AlphaFoldDB" id="A0A367XIT9"/>
<dbReference type="Proteomes" id="UP000252517">
    <property type="component" value="Unassembled WGS sequence"/>
</dbReference>
<comment type="caution">
    <text evidence="2">The sequence shown here is derived from an EMBL/GenBank/DDBJ whole genome shotgun (WGS) entry which is preliminary data.</text>
</comment>
<gene>
    <name evidence="2" type="ORF">TH25_06255</name>
</gene>
<evidence type="ECO:0000256" key="1">
    <source>
        <dbReference type="SAM" id="MobiDB-lite"/>
    </source>
</evidence>
<sequence>MPAAKATKPTSTQKNWLKRGLTQPGGKLPLFDEQGKQVSAKTVQACIDRGWAEPWFANPLKPDWLVCKLTDDGRNVIKE</sequence>
<proteinExistence type="predicted"/>
<evidence type="ECO:0000313" key="2">
    <source>
        <dbReference type="EMBL" id="RCK52632.1"/>
    </source>
</evidence>
<feature type="region of interest" description="Disordered" evidence="1">
    <location>
        <begin position="1"/>
        <end position="20"/>
    </location>
</feature>
<protein>
    <submittedName>
        <fullName evidence="2">Membrane protein</fullName>
    </submittedName>
</protein>
<dbReference type="OrthoDB" id="7632078at2"/>
<accession>A0A367XIT9</accession>
<evidence type="ECO:0000313" key="3">
    <source>
        <dbReference type="Proteomes" id="UP000252517"/>
    </source>
</evidence>